<name>A0A5N6Q0D8_9ASTR</name>
<protein>
    <submittedName>
        <fullName evidence="1">Uncharacterized protein</fullName>
    </submittedName>
</protein>
<accession>A0A5N6Q0D8</accession>
<organism evidence="1 2">
    <name type="scientific">Mikania micrantha</name>
    <name type="common">bitter vine</name>
    <dbReference type="NCBI Taxonomy" id="192012"/>
    <lineage>
        <taxon>Eukaryota</taxon>
        <taxon>Viridiplantae</taxon>
        <taxon>Streptophyta</taxon>
        <taxon>Embryophyta</taxon>
        <taxon>Tracheophyta</taxon>
        <taxon>Spermatophyta</taxon>
        <taxon>Magnoliopsida</taxon>
        <taxon>eudicotyledons</taxon>
        <taxon>Gunneridae</taxon>
        <taxon>Pentapetalae</taxon>
        <taxon>asterids</taxon>
        <taxon>campanulids</taxon>
        <taxon>Asterales</taxon>
        <taxon>Asteraceae</taxon>
        <taxon>Asteroideae</taxon>
        <taxon>Heliantheae alliance</taxon>
        <taxon>Eupatorieae</taxon>
        <taxon>Mikania</taxon>
    </lineage>
</organism>
<comment type="caution">
    <text evidence="1">The sequence shown here is derived from an EMBL/GenBank/DDBJ whole genome shotgun (WGS) entry which is preliminary data.</text>
</comment>
<dbReference type="EMBL" id="SZYD01000001">
    <property type="protein sequence ID" value="KAD7477992.1"/>
    <property type="molecule type" value="Genomic_DNA"/>
</dbReference>
<proteinExistence type="predicted"/>
<dbReference type="Proteomes" id="UP000326396">
    <property type="component" value="Linkage Group LG1"/>
</dbReference>
<sequence>MAMRNIQMQDKLTGSRSLQSCHEGTSLIRLGSMKEVLHGGGGGVEATVVAKATSPDQKRDQGLSPSKVGNCVVELKVGGGAGGVVGNLSSKLFVLLLVRD</sequence>
<evidence type="ECO:0000313" key="2">
    <source>
        <dbReference type="Proteomes" id="UP000326396"/>
    </source>
</evidence>
<keyword evidence="2" id="KW-1185">Reference proteome</keyword>
<reference evidence="1 2" key="1">
    <citation type="submission" date="2019-05" db="EMBL/GenBank/DDBJ databases">
        <title>Mikania micrantha, genome provides insights into the molecular mechanism of rapid growth.</title>
        <authorList>
            <person name="Liu B."/>
        </authorList>
    </citation>
    <scope>NUCLEOTIDE SEQUENCE [LARGE SCALE GENOMIC DNA]</scope>
    <source>
        <strain evidence="1">NLD-2019</strain>
        <tissue evidence="1">Leaf</tissue>
    </source>
</reference>
<gene>
    <name evidence="1" type="ORF">E3N88_01128</name>
</gene>
<evidence type="ECO:0000313" key="1">
    <source>
        <dbReference type="EMBL" id="KAD7477992.1"/>
    </source>
</evidence>
<dbReference type="AlphaFoldDB" id="A0A5N6Q0D8"/>